<sequence length="212" mass="24232">MLSKKLNAYLIISPDKKKRFIMEKFLSNKKGASTVEFALTVVFYFFVVFLILEFCRISITTAYWDLAITESARIAKNRTAEGNDYAVEFEKALKQQLVYQESSTIGYLARLDKNGGYKIDVKYVDCDSGRSCIQSLLDSKFREPKKDKEGKIIPPNGRLATLAVYSLTYNYEFLVSLPFLPKDSVGGLLSRKFVAVQEFNRSKFQYPGRSNK</sequence>
<organism evidence="3 4">
    <name type="scientific">Aggregatibacter actinomycetemcomitans serotype e str. SC1083</name>
    <dbReference type="NCBI Taxonomy" id="907488"/>
    <lineage>
        <taxon>Bacteria</taxon>
        <taxon>Pseudomonadati</taxon>
        <taxon>Pseudomonadota</taxon>
        <taxon>Gammaproteobacteria</taxon>
        <taxon>Pasteurellales</taxon>
        <taxon>Pasteurellaceae</taxon>
        <taxon>Aggregatibacter</taxon>
    </lineage>
</organism>
<evidence type="ECO:0000256" key="1">
    <source>
        <dbReference type="SAM" id="Phobius"/>
    </source>
</evidence>
<feature type="domain" description="TadE-like" evidence="2">
    <location>
        <begin position="31"/>
        <end position="73"/>
    </location>
</feature>
<reference evidence="3 4" key="1">
    <citation type="submission" date="2010-10" db="EMBL/GenBank/DDBJ databases">
        <authorList>
            <person name="Chen C."/>
            <person name="Kittichotirat W."/>
            <person name="Asikainen S."/>
            <person name="Bumgarner R."/>
        </authorList>
    </citation>
    <scope>NUCLEOTIDE SEQUENCE [LARGE SCALE GENOMIC DNA]</scope>
    <source>
        <strain evidence="3 4">SC1083</strain>
    </source>
</reference>
<keyword evidence="1" id="KW-1133">Transmembrane helix</keyword>
<proteinExistence type="predicted"/>
<accession>G4A8T7</accession>
<evidence type="ECO:0000313" key="4">
    <source>
        <dbReference type="Proteomes" id="UP000005508"/>
    </source>
</evidence>
<dbReference type="AlphaFoldDB" id="G4A8T7"/>
<name>G4A8T7_AGGAC</name>
<keyword evidence="1" id="KW-0472">Membrane</keyword>
<evidence type="ECO:0000259" key="2">
    <source>
        <dbReference type="Pfam" id="PF07811"/>
    </source>
</evidence>
<dbReference type="EMBL" id="AEJM01000022">
    <property type="protein sequence ID" value="EGY33836.1"/>
    <property type="molecule type" value="Genomic_DNA"/>
</dbReference>
<protein>
    <submittedName>
        <fullName evidence="3">Tight adherence protein E</fullName>
    </submittedName>
</protein>
<feature type="transmembrane region" description="Helical" evidence="1">
    <location>
        <begin position="32"/>
        <end position="52"/>
    </location>
</feature>
<comment type="caution">
    <text evidence="3">The sequence shown here is derived from an EMBL/GenBank/DDBJ whole genome shotgun (WGS) entry which is preliminary data.</text>
</comment>
<dbReference type="Proteomes" id="UP000005508">
    <property type="component" value="Unassembled WGS sequence"/>
</dbReference>
<dbReference type="InterPro" id="IPR012495">
    <property type="entry name" value="TadE-like_dom"/>
</dbReference>
<dbReference type="PATRIC" id="fig|907488.3.peg.1216"/>
<keyword evidence="1" id="KW-0812">Transmembrane</keyword>
<gene>
    <name evidence="3" type="ORF">SC1083_1239</name>
</gene>
<dbReference type="Pfam" id="PF07811">
    <property type="entry name" value="TadE"/>
    <property type="match status" value="1"/>
</dbReference>
<evidence type="ECO:0000313" key="3">
    <source>
        <dbReference type="EMBL" id="EGY33836.1"/>
    </source>
</evidence>